<dbReference type="Proteomes" id="UP001054945">
    <property type="component" value="Unassembled WGS sequence"/>
</dbReference>
<dbReference type="EMBL" id="BPLR01015573">
    <property type="protein sequence ID" value="GIY77051.1"/>
    <property type="molecule type" value="Genomic_DNA"/>
</dbReference>
<organism evidence="1 2">
    <name type="scientific">Caerostris extrusa</name>
    <name type="common">Bark spider</name>
    <name type="synonym">Caerostris bankana</name>
    <dbReference type="NCBI Taxonomy" id="172846"/>
    <lineage>
        <taxon>Eukaryota</taxon>
        <taxon>Metazoa</taxon>
        <taxon>Ecdysozoa</taxon>
        <taxon>Arthropoda</taxon>
        <taxon>Chelicerata</taxon>
        <taxon>Arachnida</taxon>
        <taxon>Araneae</taxon>
        <taxon>Araneomorphae</taxon>
        <taxon>Entelegynae</taxon>
        <taxon>Araneoidea</taxon>
        <taxon>Araneidae</taxon>
        <taxon>Caerostris</taxon>
    </lineage>
</organism>
<keyword evidence="2" id="KW-1185">Reference proteome</keyword>
<protein>
    <submittedName>
        <fullName evidence="1">Uncharacterized protein</fullName>
    </submittedName>
</protein>
<gene>
    <name evidence="1" type="ORF">CEXT_335581</name>
</gene>
<accession>A0AAV4W3C0</accession>
<comment type="caution">
    <text evidence="1">The sequence shown here is derived from an EMBL/GenBank/DDBJ whole genome shotgun (WGS) entry which is preliminary data.</text>
</comment>
<sequence>MAEIHAPLFRVLQFGHAVNETKRKTLFVGAPPVTSVARFRKGNTVCRRLLQDTILRREREEGFQFRSELKCGPTCGTPTLGLHPHDNGASKRQRGAASLIGREGVLIPRLRKFSSALSRSKWPIEIKMSLRFGFILKNHEPSLCQEMKSQNWKPL</sequence>
<name>A0AAV4W3C0_CAEEX</name>
<dbReference type="AlphaFoldDB" id="A0AAV4W3C0"/>
<proteinExistence type="predicted"/>
<reference evidence="1 2" key="1">
    <citation type="submission" date="2021-06" db="EMBL/GenBank/DDBJ databases">
        <title>Caerostris extrusa draft genome.</title>
        <authorList>
            <person name="Kono N."/>
            <person name="Arakawa K."/>
        </authorList>
    </citation>
    <scope>NUCLEOTIDE SEQUENCE [LARGE SCALE GENOMIC DNA]</scope>
</reference>
<evidence type="ECO:0000313" key="2">
    <source>
        <dbReference type="Proteomes" id="UP001054945"/>
    </source>
</evidence>
<evidence type="ECO:0000313" key="1">
    <source>
        <dbReference type="EMBL" id="GIY77051.1"/>
    </source>
</evidence>